<reference evidence="12 13" key="1">
    <citation type="journal article" date="2019" name="Mol. Ecol. Resour.">
        <title>Chromosome-level genome assembly of Triplophysa tibetana, a fish adapted to the harsh high-altitude environment of the Tibetan Plateau.</title>
        <authorList>
            <person name="Yang X."/>
            <person name="Liu H."/>
            <person name="Ma Z."/>
            <person name="Zou Y."/>
            <person name="Zou M."/>
            <person name="Mao Y."/>
            <person name="Li X."/>
            <person name="Wang H."/>
            <person name="Chen T."/>
            <person name="Wang W."/>
            <person name="Yang R."/>
        </authorList>
    </citation>
    <scope>NUCLEOTIDE SEQUENCE [LARGE SCALE GENOMIC DNA]</scope>
    <source>
        <strain evidence="12">TTIB1903HZAU</strain>
        <tissue evidence="12">Muscle</tissue>
    </source>
</reference>
<dbReference type="GO" id="GO:0005737">
    <property type="term" value="C:cytoplasm"/>
    <property type="evidence" value="ECO:0007669"/>
    <property type="project" value="UniProtKB-SubCell"/>
</dbReference>
<dbReference type="InterPro" id="IPR030386">
    <property type="entry name" value="G_GB1_RHD3_dom"/>
</dbReference>
<accession>A0A5A9N948</accession>
<evidence type="ECO:0000256" key="8">
    <source>
        <dbReference type="PROSITE-ProRule" id="PRU01052"/>
    </source>
</evidence>
<dbReference type="Proteomes" id="UP000324632">
    <property type="component" value="Chromosome 21"/>
</dbReference>
<dbReference type="GO" id="GO:0005525">
    <property type="term" value="F:GTP binding"/>
    <property type="evidence" value="ECO:0007669"/>
    <property type="project" value="UniProtKB-KW"/>
</dbReference>
<keyword evidence="5" id="KW-0547">Nucleotide-binding</keyword>
<dbReference type="PROSITE" id="PS51715">
    <property type="entry name" value="G_GB1_RHD3"/>
    <property type="match status" value="1"/>
</dbReference>
<comment type="similarity">
    <text evidence="3">Belongs to the TRAFAC class dynamin-like GTPase superfamily. Very large inducible GTPase (VLIG) family.</text>
</comment>
<dbReference type="PANTHER" id="PTHR22796">
    <property type="entry name" value="URG4-RELATED"/>
    <property type="match status" value="1"/>
</dbReference>
<sequence length="405" mass="46644">MNYRARYITTKETNEEHHTQQTDKQSKTHKVNFLKAMSSSNKGSSKPDPIHPMDVQMAVFHCADSFLKQMMVTKLSQCQFALPLLVPHPFTQHIEFPLWTFRQINKSWKIRKTDNDITSKVQSVCTAETPMVSFFRFGPVSSSKSQLMNSLINEKHNTFFHRNCPGSSRTRLLMDGVVEIGFWKNQEISRIQREIKKICEDQHKSHMSEFTQIFIKQMNTRNSNKMFFLKWLRILLDEFTSVDLSNLHHKYNENWSKVLELLESHDKSVQLKTEQTKLDRISEDLQAAACGLEHIIREIGQIYESCLSVKKMKQGLHLNFCCQLAADMMMSGFPLELMEGDAAHVPVMWITAVLDELIQKLADQRVFVLSVLGLHSSGKSTMLNAMFGLQSSPLSDPVLSCYMVT</sequence>
<comment type="caution">
    <text evidence="12">The sequence shown here is derived from an EMBL/GenBank/DDBJ whole genome shotgun (WGS) entry which is preliminary data.</text>
</comment>
<feature type="compositionally biased region" description="Basic and acidic residues" evidence="9">
    <location>
        <begin position="12"/>
        <end position="26"/>
    </location>
</feature>
<evidence type="ECO:0000256" key="1">
    <source>
        <dbReference type="ARBA" id="ARBA00004123"/>
    </source>
</evidence>
<dbReference type="GO" id="GO:0005634">
    <property type="term" value="C:nucleus"/>
    <property type="evidence" value="ECO:0007669"/>
    <property type="project" value="UniProtKB-SubCell"/>
</dbReference>
<evidence type="ECO:0000256" key="2">
    <source>
        <dbReference type="ARBA" id="ARBA00004496"/>
    </source>
</evidence>
<dbReference type="InterPro" id="IPR057365">
    <property type="entry name" value="URGCP"/>
</dbReference>
<feature type="region of interest" description="Disordered" evidence="9">
    <location>
        <begin position="1"/>
        <end position="28"/>
    </location>
</feature>
<dbReference type="InterPro" id="IPR027417">
    <property type="entry name" value="P-loop_NTPase"/>
</dbReference>
<proteinExistence type="inferred from homology"/>
<dbReference type="PANTHER" id="PTHR22796:SF6">
    <property type="entry name" value="INTERFERON-INDUCED VERY LARGE GTPASE 1-RELATED"/>
    <property type="match status" value="1"/>
</dbReference>
<name>A0A5A9N948_9TELE</name>
<gene>
    <name evidence="12" type="ORF">E1301_Tti016255</name>
</gene>
<dbReference type="InterPro" id="IPR030383">
    <property type="entry name" value="G_VLIG_dom"/>
</dbReference>
<organism evidence="12 13">
    <name type="scientific">Triplophysa tibetana</name>
    <dbReference type="NCBI Taxonomy" id="1572043"/>
    <lineage>
        <taxon>Eukaryota</taxon>
        <taxon>Metazoa</taxon>
        <taxon>Chordata</taxon>
        <taxon>Craniata</taxon>
        <taxon>Vertebrata</taxon>
        <taxon>Euteleostomi</taxon>
        <taxon>Actinopterygii</taxon>
        <taxon>Neopterygii</taxon>
        <taxon>Teleostei</taxon>
        <taxon>Ostariophysi</taxon>
        <taxon>Cypriniformes</taxon>
        <taxon>Nemacheilidae</taxon>
        <taxon>Triplophysa</taxon>
    </lineage>
</organism>
<dbReference type="Pfam" id="PF25683">
    <property type="entry name" value="URGCP_GTPase"/>
    <property type="match status" value="1"/>
</dbReference>
<protein>
    <submittedName>
        <fullName evidence="12">GTPase 1 Interferon-induced very large</fullName>
    </submittedName>
</protein>
<dbReference type="SUPFAM" id="SSF52540">
    <property type="entry name" value="P-loop containing nucleoside triphosphate hydrolases"/>
    <property type="match status" value="1"/>
</dbReference>
<evidence type="ECO:0000256" key="7">
    <source>
        <dbReference type="ARBA" id="ARBA00023242"/>
    </source>
</evidence>
<keyword evidence="6" id="KW-0342">GTP-binding</keyword>
<dbReference type="EMBL" id="SOYY01000021">
    <property type="protein sequence ID" value="KAA0706250.1"/>
    <property type="molecule type" value="Genomic_DNA"/>
</dbReference>
<evidence type="ECO:0000259" key="11">
    <source>
        <dbReference type="PROSITE" id="PS51717"/>
    </source>
</evidence>
<evidence type="ECO:0000256" key="5">
    <source>
        <dbReference type="ARBA" id="ARBA00022741"/>
    </source>
</evidence>
<keyword evidence="4" id="KW-0963">Cytoplasm</keyword>
<dbReference type="PROSITE" id="PS51717">
    <property type="entry name" value="G_VLIG"/>
    <property type="match status" value="1"/>
</dbReference>
<evidence type="ECO:0000256" key="4">
    <source>
        <dbReference type="ARBA" id="ARBA00022490"/>
    </source>
</evidence>
<dbReference type="Gene3D" id="3.40.50.300">
    <property type="entry name" value="P-loop containing nucleotide triphosphate hydrolases"/>
    <property type="match status" value="1"/>
</dbReference>
<evidence type="ECO:0000313" key="12">
    <source>
        <dbReference type="EMBL" id="KAA0706250.1"/>
    </source>
</evidence>
<comment type="similarity">
    <text evidence="8">Belongs to the TRAFAC class dynamin-like GTPase superfamily. GB1/RHD3 GTPase family.</text>
</comment>
<feature type="domain" description="GB1/RHD3-type G" evidence="10">
    <location>
        <begin position="363"/>
        <end position="405"/>
    </location>
</feature>
<keyword evidence="13" id="KW-1185">Reference proteome</keyword>
<dbReference type="Pfam" id="PF25496">
    <property type="entry name" value="URGCP"/>
    <property type="match status" value="1"/>
</dbReference>
<evidence type="ECO:0000256" key="6">
    <source>
        <dbReference type="ARBA" id="ARBA00023134"/>
    </source>
</evidence>
<dbReference type="AlphaFoldDB" id="A0A5A9N948"/>
<evidence type="ECO:0000256" key="3">
    <source>
        <dbReference type="ARBA" id="ARBA00006828"/>
    </source>
</evidence>
<comment type="subcellular location">
    <subcellularLocation>
        <location evidence="2">Cytoplasm</location>
    </subcellularLocation>
    <subcellularLocation>
        <location evidence="1">Nucleus</location>
    </subcellularLocation>
</comment>
<evidence type="ECO:0000313" key="13">
    <source>
        <dbReference type="Proteomes" id="UP000324632"/>
    </source>
</evidence>
<evidence type="ECO:0000256" key="9">
    <source>
        <dbReference type="SAM" id="MobiDB-lite"/>
    </source>
</evidence>
<feature type="domain" description="VLIG-type G" evidence="11">
    <location>
        <begin position="363"/>
        <end position="405"/>
    </location>
</feature>
<keyword evidence="7" id="KW-0539">Nucleus</keyword>
<evidence type="ECO:0000259" key="10">
    <source>
        <dbReference type="PROSITE" id="PS51715"/>
    </source>
</evidence>